<dbReference type="InterPro" id="IPR013324">
    <property type="entry name" value="RNA_pol_sigma_r3/r4-like"/>
</dbReference>
<evidence type="ECO:0000256" key="4">
    <source>
        <dbReference type="ARBA" id="ARBA00023163"/>
    </source>
</evidence>
<evidence type="ECO:0000259" key="5">
    <source>
        <dbReference type="Pfam" id="PF04542"/>
    </source>
</evidence>
<dbReference type="Gene3D" id="1.10.10.10">
    <property type="entry name" value="Winged helix-like DNA-binding domain superfamily/Winged helix DNA-binding domain"/>
    <property type="match status" value="1"/>
</dbReference>
<dbReference type="InterPro" id="IPR014327">
    <property type="entry name" value="RNA_pol_sigma70_bacteroid"/>
</dbReference>
<dbReference type="NCBIfam" id="TIGR02985">
    <property type="entry name" value="Sig70_bacteroi1"/>
    <property type="match status" value="1"/>
</dbReference>
<dbReference type="CDD" id="cd06171">
    <property type="entry name" value="Sigma70_r4"/>
    <property type="match status" value="1"/>
</dbReference>
<dbReference type="Gene3D" id="1.10.1740.10">
    <property type="match status" value="1"/>
</dbReference>
<gene>
    <name evidence="7" type="ORF">ACFSSE_17845</name>
</gene>
<accession>A0ABW5TXH3</accession>
<dbReference type="EMBL" id="JBHULV010000057">
    <property type="protein sequence ID" value="MFD2733576.1"/>
    <property type="molecule type" value="Genomic_DNA"/>
</dbReference>
<dbReference type="Proteomes" id="UP001597546">
    <property type="component" value="Unassembled WGS sequence"/>
</dbReference>
<feature type="domain" description="RNA polymerase sigma factor 70 region 4 type 2" evidence="6">
    <location>
        <begin position="121"/>
        <end position="170"/>
    </location>
</feature>
<evidence type="ECO:0000259" key="6">
    <source>
        <dbReference type="Pfam" id="PF08281"/>
    </source>
</evidence>
<proteinExistence type="inferred from homology"/>
<name>A0ABW5TXH3_9SPHI</name>
<dbReference type="NCBIfam" id="TIGR02937">
    <property type="entry name" value="sigma70-ECF"/>
    <property type="match status" value="1"/>
</dbReference>
<dbReference type="Pfam" id="PF08281">
    <property type="entry name" value="Sigma70_r4_2"/>
    <property type="match status" value="1"/>
</dbReference>
<dbReference type="SUPFAM" id="SSF88659">
    <property type="entry name" value="Sigma3 and sigma4 domains of RNA polymerase sigma factors"/>
    <property type="match status" value="1"/>
</dbReference>
<dbReference type="InterPro" id="IPR039425">
    <property type="entry name" value="RNA_pol_sigma-70-like"/>
</dbReference>
<evidence type="ECO:0000313" key="8">
    <source>
        <dbReference type="Proteomes" id="UP001597546"/>
    </source>
</evidence>
<dbReference type="InterPro" id="IPR036388">
    <property type="entry name" value="WH-like_DNA-bd_sf"/>
</dbReference>
<dbReference type="InterPro" id="IPR013325">
    <property type="entry name" value="RNA_pol_sigma_r2"/>
</dbReference>
<dbReference type="PANTHER" id="PTHR43133">
    <property type="entry name" value="RNA POLYMERASE ECF-TYPE SIGMA FACTO"/>
    <property type="match status" value="1"/>
</dbReference>
<dbReference type="PANTHER" id="PTHR43133:SF46">
    <property type="entry name" value="RNA POLYMERASE SIGMA-70 FACTOR ECF SUBFAMILY"/>
    <property type="match status" value="1"/>
</dbReference>
<feature type="domain" description="RNA polymerase sigma-70 region 2" evidence="5">
    <location>
        <begin position="23"/>
        <end position="88"/>
    </location>
</feature>
<keyword evidence="2" id="KW-0805">Transcription regulation</keyword>
<dbReference type="InterPro" id="IPR014284">
    <property type="entry name" value="RNA_pol_sigma-70_dom"/>
</dbReference>
<comment type="similarity">
    <text evidence="1">Belongs to the sigma-70 factor family. ECF subfamily.</text>
</comment>
<dbReference type="Pfam" id="PF04542">
    <property type="entry name" value="Sigma70_r2"/>
    <property type="match status" value="1"/>
</dbReference>
<evidence type="ECO:0000256" key="1">
    <source>
        <dbReference type="ARBA" id="ARBA00010641"/>
    </source>
</evidence>
<evidence type="ECO:0000256" key="3">
    <source>
        <dbReference type="ARBA" id="ARBA00023082"/>
    </source>
</evidence>
<evidence type="ECO:0000256" key="2">
    <source>
        <dbReference type="ARBA" id="ARBA00023015"/>
    </source>
</evidence>
<keyword evidence="4" id="KW-0804">Transcription</keyword>
<comment type="caution">
    <text evidence="7">The sequence shown here is derived from an EMBL/GenBank/DDBJ whole genome shotgun (WGS) entry which is preliminary data.</text>
</comment>
<reference evidence="8" key="1">
    <citation type="journal article" date="2019" name="Int. J. Syst. Evol. Microbiol.">
        <title>The Global Catalogue of Microorganisms (GCM) 10K type strain sequencing project: providing services to taxonomists for standard genome sequencing and annotation.</title>
        <authorList>
            <consortium name="The Broad Institute Genomics Platform"/>
            <consortium name="The Broad Institute Genome Sequencing Center for Infectious Disease"/>
            <person name="Wu L."/>
            <person name="Ma J."/>
        </authorList>
    </citation>
    <scope>NUCLEOTIDE SEQUENCE [LARGE SCALE GENOMIC DNA]</scope>
    <source>
        <strain evidence="8">KCTC 42456</strain>
    </source>
</reference>
<dbReference type="SUPFAM" id="SSF88946">
    <property type="entry name" value="Sigma2 domain of RNA polymerase sigma factors"/>
    <property type="match status" value="1"/>
</dbReference>
<sequence length="193" mass="22870">MKAELNLIHQINTGGEVVFEKVFKQYFKALQNYAYTMLNDLDVAEEMVQNVFLKIWEKREILPRDTITASYLYKSVYHESLNHLRHQKVKSLYQQRTLYSMKNETGSASDRIKLRQLEEHLQKALNDLPQQCRTIFQMSRFDELRYREIAEKLGISIKTVEGQMGKALRLMRIKLVDFLPIMIGFFNSILMLK</sequence>
<dbReference type="InterPro" id="IPR007627">
    <property type="entry name" value="RNA_pol_sigma70_r2"/>
</dbReference>
<dbReference type="RefSeq" id="WP_379045418.1">
    <property type="nucleotide sequence ID" value="NZ_JBHSKW010000054.1"/>
</dbReference>
<organism evidence="7 8">
    <name type="scientific">Pedobacter alpinus</name>
    <dbReference type="NCBI Taxonomy" id="1590643"/>
    <lineage>
        <taxon>Bacteria</taxon>
        <taxon>Pseudomonadati</taxon>
        <taxon>Bacteroidota</taxon>
        <taxon>Sphingobacteriia</taxon>
        <taxon>Sphingobacteriales</taxon>
        <taxon>Sphingobacteriaceae</taxon>
        <taxon>Pedobacter</taxon>
    </lineage>
</organism>
<keyword evidence="8" id="KW-1185">Reference proteome</keyword>
<keyword evidence="3" id="KW-0731">Sigma factor</keyword>
<dbReference type="InterPro" id="IPR013249">
    <property type="entry name" value="RNA_pol_sigma70_r4_t2"/>
</dbReference>
<protein>
    <submittedName>
        <fullName evidence="7">RNA polymerase sigma-70 factor</fullName>
    </submittedName>
</protein>
<evidence type="ECO:0000313" key="7">
    <source>
        <dbReference type="EMBL" id="MFD2733576.1"/>
    </source>
</evidence>